<dbReference type="Pfam" id="PF00153">
    <property type="entry name" value="Mito_carr"/>
    <property type="match status" value="3"/>
</dbReference>
<dbReference type="InterPro" id="IPR018108">
    <property type="entry name" value="MCP_transmembrane"/>
</dbReference>
<evidence type="ECO:0000256" key="9">
    <source>
        <dbReference type="RuleBase" id="RU000488"/>
    </source>
</evidence>
<evidence type="ECO:0000256" key="6">
    <source>
        <dbReference type="ARBA" id="ARBA00023128"/>
    </source>
</evidence>
<dbReference type="SUPFAM" id="SSF103506">
    <property type="entry name" value="Mitochondrial carrier"/>
    <property type="match status" value="1"/>
</dbReference>
<dbReference type="GO" id="GO:0005381">
    <property type="term" value="F:iron ion transmembrane transporter activity"/>
    <property type="evidence" value="ECO:0007669"/>
    <property type="project" value="UniProtKB-ARBA"/>
</dbReference>
<dbReference type="InterPro" id="IPR023395">
    <property type="entry name" value="MCP_dom_sf"/>
</dbReference>
<evidence type="ECO:0000313" key="11">
    <source>
        <dbReference type="EMBL" id="ORY53238.1"/>
    </source>
</evidence>
<feature type="transmembrane region" description="Helical" evidence="10">
    <location>
        <begin position="53"/>
        <end position="72"/>
    </location>
</feature>
<dbReference type="PANTHER" id="PTHR45758:SF3">
    <property type="entry name" value="MITOCHONDRIAL SUBSTRATE CARRIER FAMILY PROTEIN E"/>
    <property type="match status" value="1"/>
</dbReference>
<comment type="subcellular location">
    <subcellularLocation>
        <location evidence="1">Mitochondrion membrane</location>
        <topology evidence="1">Multi-pass membrane protein</topology>
    </subcellularLocation>
</comment>
<evidence type="ECO:0000313" key="12">
    <source>
        <dbReference type="Proteomes" id="UP000193642"/>
    </source>
</evidence>
<keyword evidence="12" id="KW-1185">Reference proteome</keyword>
<comment type="similarity">
    <text evidence="2 9">Belongs to the mitochondrial carrier (TC 2.A.29) family.</text>
</comment>
<feature type="repeat" description="Solcar" evidence="8">
    <location>
        <begin position="95"/>
        <end position="182"/>
    </location>
</feature>
<dbReference type="Proteomes" id="UP000193642">
    <property type="component" value="Unassembled WGS sequence"/>
</dbReference>
<keyword evidence="7 8" id="KW-0472">Membrane</keyword>
<dbReference type="EMBL" id="MCGO01000002">
    <property type="protein sequence ID" value="ORY53238.1"/>
    <property type="molecule type" value="Genomic_DNA"/>
</dbReference>
<dbReference type="GO" id="GO:0031966">
    <property type="term" value="C:mitochondrial membrane"/>
    <property type="evidence" value="ECO:0007669"/>
    <property type="project" value="UniProtKB-SubCell"/>
</dbReference>
<evidence type="ECO:0000256" key="10">
    <source>
        <dbReference type="SAM" id="Phobius"/>
    </source>
</evidence>
<keyword evidence="6" id="KW-0496">Mitochondrion</keyword>
<evidence type="ECO:0000256" key="2">
    <source>
        <dbReference type="ARBA" id="ARBA00006375"/>
    </source>
</evidence>
<dbReference type="OrthoDB" id="250329at2759"/>
<evidence type="ECO:0000256" key="1">
    <source>
        <dbReference type="ARBA" id="ARBA00004225"/>
    </source>
</evidence>
<dbReference type="Gene3D" id="1.50.40.10">
    <property type="entry name" value="Mitochondrial carrier domain"/>
    <property type="match status" value="1"/>
</dbReference>
<dbReference type="STRING" id="329046.A0A1Y2D1T1"/>
<feature type="repeat" description="Solcar" evidence="8">
    <location>
        <begin position="189"/>
        <end position="275"/>
    </location>
</feature>
<dbReference type="PANTHER" id="PTHR45758">
    <property type="entry name" value="MITOFERRIN-1-RELATED"/>
    <property type="match status" value="1"/>
</dbReference>
<gene>
    <name evidence="11" type="ORF">BCR33DRAFT_845433</name>
</gene>
<evidence type="ECO:0000256" key="3">
    <source>
        <dbReference type="ARBA" id="ARBA00022448"/>
    </source>
</evidence>
<reference evidence="11 12" key="1">
    <citation type="submission" date="2016-07" db="EMBL/GenBank/DDBJ databases">
        <title>Pervasive Adenine N6-methylation of Active Genes in Fungi.</title>
        <authorList>
            <consortium name="DOE Joint Genome Institute"/>
            <person name="Mondo S.J."/>
            <person name="Dannebaum R.O."/>
            <person name="Kuo R.C."/>
            <person name="Labutti K."/>
            <person name="Haridas S."/>
            <person name="Kuo A."/>
            <person name="Salamov A."/>
            <person name="Ahrendt S.R."/>
            <person name="Lipzen A."/>
            <person name="Sullivan W."/>
            <person name="Andreopoulos W.B."/>
            <person name="Clum A."/>
            <person name="Lindquist E."/>
            <person name="Daum C."/>
            <person name="Ramamoorthy G.K."/>
            <person name="Gryganskyi A."/>
            <person name="Culley D."/>
            <person name="Magnuson J.K."/>
            <person name="James T.Y."/>
            <person name="O'Malley M.A."/>
            <person name="Stajich J.E."/>
            <person name="Spatafora J.W."/>
            <person name="Visel A."/>
            <person name="Grigoriev I.V."/>
        </authorList>
    </citation>
    <scope>NUCLEOTIDE SEQUENCE [LARGE SCALE GENOMIC DNA]</scope>
    <source>
        <strain evidence="11 12">JEL800</strain>
    </source>
</reference>
<dbReference type="AlphaFoldDB" id="A0A1Y2D1T1"/>
<dbReference type="PROSITE" id="PS50920">
    <property type="entry name" value="SOLCAR"/>
    <property type="match status" value="3"/>
</dbReference>
<evidence type="ECO:0000256" key="4">
    <source>
        <dbReference type="ARBA" id="ARBA00022692"/>
    </source>
</evidence>
<proteinExistence type="inferred from homology"/>
<keyword evidence="4 8" id="KW-0812">Transmembrane</keyword>
<name>A0A1Y2D1T1_9FUNG</name>
<keyword evidence="3 9" id="KW-0813">Transport</keyword>
<accession>A0A1Y2D1T1</accession>
<organism evidence="11 12">
    <name type="scientific">Rhizoclosmatium globosum</name>
    <dbReference type="NCBI Taxonomy" id="329046"/>
    <lineage>
        <taxon>Eukaryota</taxon>
        <taxon>Fungi</taxon>
        <taxon>Fungi incertae sedis</taxon>
        <taxon>Chytridiomycota</taxon>
        <taxon>Chytridiomycota incertae sedis</taxon>
        <taxon>Chytridiomycetes</taxon>
        <taxon>Chytridiales</taxon>
        <taxon>Chytriomycetaceae</taxon>
        <taxon>Rhizoclosmatium</taxon>
    </lineage>
</organism>
<comment type="caution">
    <text evidence="11">The sequence shown here is derived from an EMBL/GenBank/DDBJ whole genome shotgun (WGS) entry which is preliminary data.</text>
</comment>
<feature type="transmembrane region" description="Helical" evidence="10">
    <location>
        <begin position="153"/>
        <end position="175"/>
    </location>
</feature>
<feature type="repeat" description="Solcar" evidence="8">
    <location>
        <begin position="3"/>
        <end position="81"/>
    </location>
</feature>
<sequence length="287" mass="31528">MLDTILYSSIAAFVTRLIVHPLDTIKTRVQNGTTEQSRSIISVLRSTKHLGSLYNGISVTLALSVPGLAVYLSTYELAKRNVGLAFSRDGVTPANNVFVHALAGTAAECLSGFLWTPMEVMKSKLQVETTATGGTSATMDLAKRIYREEGMRGFFRGYFITLGVFIPQTVIYFVAYEQLKSYSLTQPIPHFVGYLGSAAIASTLSSSISNVLDVVKTRIQVANDPQYNRMWNVAVDMYRNEGGVSAFTRGVTARVVSIVPSSMLSMTIFEVLKDLARRREKGKIHGY</sequence>
<protein>
    <submittedName>
        <fullName evidence="11">Mitochondrial carrier</fullName>
    </submittedName>
</protein>
<keyword evidence="5 10" id="KW-1133">Transmembrane helix</keyword>
<evidence type="ECO:0000256" key="8">
    <source>
        <dbReference type="PROSITE-ProRule" id="PRU00282"/>
    </source>
</evidence>
<evidence type="ECO:0000256" key="5">
    <source>
        <dbReference type="ARBA" id="ARBA00022989"/>
    </source>
</evidence>
<evidence type="ECO:0000256" key="7">
    <source>
        <dbReference type="ARBA" id="ARBA00023136"/>
    </source>
</evidence>